<protein>
    <submittedName>
        <fullName evidence="1">Uncharacterized protein</fullName>
    </submittedName>
</protein>
<accession>A0A5S9QD20</accession>
<evidence type="ECO:0000313" key="1">
    <source>
        <dbReference type="EMBL" id="CAA0115312.1"/>
    </source>
</evidence>
<evidence type="ECO:0000313" key="2">
    <source>
        <dbReference type="Proteomes" id="UP000434580"/>
    </source>
</evidence>
<dbReference type="EMBL" id="CACSII010000018">
    <property type="protein sequence ID" value="CAA0115312.1"/>
    <property type="molecule type" value="Genomic_DNA"/>
</dbReference>
<dbReference type="Proteomes" id="UP000434580">
    <property type="component" value="Unassembled WGS sequence"/>
</dbReference>
<proteinExistence type="predicted"/>
<dbReference type="AlphaFoldDB" id="A0A5S9QD20"/>
<gene>
    <name evidence="1" type="ORF">DPBNPPHM_01916</name>
</gene>
<reference evidence="1 2" key="1">
    <citation type="submission" date="2019-11" db="EMBL/GenBank/DDBJ databases">
        <authorList>
            <person name="Holert J."/>
        </authorList>
    </citation>
    <scope>NUCLEOTIDE SEQUENCE [LARGE SCALE GENOMIC DNA]</scope>
    <source>
        <strain evidence="1">BC5_2</strain>
    </source>
</reference>
<dbReference type="OrthoDB" id="5624986at2"/>
<sequence length="94" mass="10971">MYLFSCNATAKKDLAHVEVKKGDVMPFIVYIDFADLFGAEYLCKLYLLKEGFMDIDIQKRKRLEPEQVVTLKEKDADIQEALDCGYRLRMFDAH</sequence>
<name>A0A5S9QD20_9GAMM</name>
<organism evidence="1 2">
    <name type="scientific">BD1-7 clade bacterium</name>
    <dbReference type="NCBI Taxonomy" id="2029982"/>
    <lineage>
        <taxon>Bacteria</taxon>
        <taxon>Pseudomonadati</taxon>
        <taxon>Pseudomonadota</taxon>
        <taxon>Gammaproteobacteria</taxon>
        <taxon>Cellvibrionales</taxon>
        <taxon>Spongiibacteraceae</taxon>
        <taxon>BD1-7 clade</taxon>
    </lineage>
</organism>